<proteinExistence type="predicted"/>
<dbReference type="Proteomes" id="UP001221898">
    <property type="component" value="Unassembled WGS sequence"/>
</dbReference>
<reference evidence="1" key="1">
    <citation type="journal article" date="2023" name="Science">
        <title>Genome structures resolve the early diversification of teleost fishes.</title>
        <authorList>
            <person name="Parey E."/>
            <person name="Louis A."/>
            <person name="Montfort J."/>
            <person name="Bouchez O."/>
            <person name="Roques C."/>
            <person name="Iampietro C."/>
            <person name="Lluch J."/>
            <person name="Castinel A."/>
            <person name="Donnadieu C."/>
            <person name="Desvignes T."/>
            <person name="Floi Bucao C."/>
            <person name="Jouanno E."/>
            <person name="Wen M."/>
            <person name="Mejri S."/>
            <person name="Dirks R."/>
            <person name="Jansen H."/>
            <person name="Henkel C."/>
            <person name="Chen W.J."/>
            <person name="Zahm M."/>
            <person name="Cabau C."/>
            <person name="Klopp C."/>
            <person name="Thompson A.W."/>
            <person name="Robinson-Rechavi M."/>
            <person name="Braasch I."/>
            <person name="Lecointre G."/>
            <person name="Bobe J."/>
            <person name="Postlethwait J.H."/>
            <person name="Berthelot C."/>
            <person name="Roest Crollius H."/>
            <person name="Guiguen Y."/>
        </authorList>
    </citation>
    <scope>NUCLEOTIDE SEQUENCE</scope>
    <source>
        <strain evidence="1">NC1722</strain>
    </source>
</reference>
<comment type="caution">
    <text evidence="1">The sequence shown here is derived from an EMBL/GenBank/DDBJ whole genome shotgun (WGS) entry which is preliminary data.</text>
</comment>
<dbReference type="AlphaFoldDB" id="A0AAD7WT94"/>
<accession>A0AAD7WT94</accession>
<organism evidence="1 2">
    <name type="scientific">Aldrovandia affinis</name>
    <dbReference type="NCBI Taxonomy" id="143900"/>
    <lineage>
        <taxon>Eukaryota</taxon>
        <taxon>Metazoa</taxon>
        <taxon>Chordata</taxon>
        <taxon>Craniata</taxon>
        <taxon>Vertebrata</taxon>
        <taxon>Euteleostomi</taxon>
        <taxon>Actinopterygii</taxon>
        <taxon>Neopterygii</taxon>
        <taxon>Teleostei</taxon>
        <taxon>Notacanthiformes</taxon>
        <taxon>Halosauridae</taxon>
        <taxon>Aldrovandia</taxon>
    </lineage>
</organism>
<gene>
    <name evidence="1" type="ORF">AAFF_G00258610</name>
</gene>
<evidence type="ECO:0000313" key="1">
    <source>
        <dbReference type="EMBL" id="KAJ8408447.1"/>
    </source>
</evidence>
<protein>
    <submittedName>
        <fullName evidence="1">Uncharacterized protein</fullName>
    </submittedName>
</protein>
<sequence>MRPNMDHMAGPRLAQSPLLLDRLSPSNCGCSQEGQPCMRNSTCRGDGGRACVNCFQMICACLHEHKAAGKSPMGVSLKRLLPLASWIPALARFHWDQWSGAESSCSAL</sequence>
<keyword evidence="2" id="KW-1185">Reference proteome</keyword>
<evidence type="ECO:0000313" key="2">
    <source>
        <dbReference type="Proteomes" id="UP001221898"/>
    </source>
</evidence>
<dbReference type="EMBL" id="JAINUG010000035">
    <property type="protein sequence ID" value="KAJ8408447.1"/>
    <property type="molecule type" value="Genomic_DNA"/>
</dbReference>
<name>A0AAD7WT94_9TELE</name>